<dbReference type="AlphaFoldDB" id="A0A0L8AMG3"/>
<evidence type="ECO:0000259" key="2">
    <source>
        <dbReference type="Pfam" id="PF00675"/>
    </source>
</evidence>
<dbReference type="Pfam" id="PF00675">
    <property type="entry name" value="Peptidase_M16"/>
    <property type="match status" value="1"/>
</dbReference>
<reference evidence="5" key="1">
    <citation type="submission" date="2014-11" db="EMBL/GenBank/DDBJ databases">
        <title>Genome sequencing of Roseivirga sp. D-25.</title>
        <authorList>
            <person name="Selvaratnam C."/>
            <person name="Thevarajoo S."/>
            <person name="Goh K.M."/>
            <person name="Eee R."/>
            <person name="Chan K.-G."/>
            <person name="Chong C.S."/>
        </authorList>
    </citation>
    <scope>NUCLEOTIDE SEQUENCE [LARGE SCALE GENOMIC DNA]</scope>
    <source>
        <strain evidence="5">D-25</strain>
    </source>
</reference>
<evidence type="ECO:0000313" key="5">
    <source>
        <dbReference type="Proteomes" id="UP000036908"/>
    </source>
</evidence>
<dbReference type="PANTHER" id="PTHR11851:SF49">
    <property type="entry name" value="MITOCHONDRIAL-PROCESSING PEPTIDASE SUBUNIT ALPHA"/>
    <property type="match status" value="1"/>
</dbReference>
<dbReference type="InterPro" id="IPR050361">
    <property type="entry name" value="MPP/UQCRC_Complex"/>
</dbReference>
<dbReference type="GO" id="GO:0006508">
    <property type="term" value="P:proteolysis"/>
    <property type="evidence" value="ECO:0007669"/>
    <property type="project" value="UniProtKB-KW"/>
</dbReference>
<keyword evidence="5" id="KW-1185">Reference proteome</keyword>
<name>A0A0L8AMG3_9BACT</name>
<dbReference type="Gene3D" id="3.30.830.10">
    <property type="entry name" value="Metalloenzyme, LuxS/M16 peptidase-like"/>
    <property type="match status" value="2"/>
</dbReference>
<dbReference type="GO" id="GO:0046872">
    <property type="term" value="F:metal ion binding"/>
    <property type="evidence" value="ECO:0007669"/>
    <property type="project" value="InterPro"/>
</dbReference>
<evidence type="ECO:0000313" key="4">
    <source>
        <dbReference type="EMBL" id="KOF03407.1"/>
    </source>
</evidence>
<dbReference type="OrthoDB" id="9811314at2"/>
<dbReference type="GO" id="GO:0008233">
    <property type="term" value="F:peptidase activity"/>
    <property type="evidence" value="ECO:0007669"/>
    <property type="project" value="UniProtKB-KW"/>
</dbReference>
<organism evidence="4 5">
    <name type="scientific">Roseivirga seohaensis subsp. aquiponti</name>
    <dbReference type="NCBI Taxonomy" id="1566026"/>
    <lineage>
        <taxon>Bacteria</taxon>
        <taxon>Pseudomonadati</taxon>
        <taxon>Bacteroidota</taxon>
        <taxon>Cytophagia</taxon>
        <taxon>Cytophagales</taxon>
        <taxon>Roseivirgaceae</taxon>
        <taxon>Roseivirga</taxon>
    </lineage>
</organism>
<comment type="caution">
    <text evidence="4">The sequence shown here is derived from an EMBL/GenBank/DDBJ whole genome shotgun (WGS) entry which is preliminary data.</text>
</comment>
<feature type="domain" description="Peptidase M16 N-terminal" evidence="2">
    <location>
        <begin position="14"/>
        <end position="161"/>
    </location>
</feature>
<dbReference type="SUPFAM" id="SSF63411">
    <property type="entry name" value="LuxS/MPP-like metallohydrolase"/>
    <property type="match status" value="2"/>
</dbReference>
<sequence length="411" mass="46765">MVDYNVFTLPNGIRVVHKEVSNTKIVHCGFVLDIGSRDERKDQLGIAHFWEHMAFKGTKKRKAYHILNKLDAVGGELNAYTTKEKICFYASVLDKHMESAFELLQDITFDSIFPEKQIEKERGVILEEMSLYHDSPEDAIQDEFDRVVFGDHPLGKNILGTSDSVKSFQREDFKAFLKTNLNTERIVFSCVGNVSLKKIQKLATKYFEPIPHHIGQRERVLFGDYVPNTEVITRNITQAQCAIGCTAYPIGHPKRLPFYMLMNILGGPGMNSRLNLALREKYGFVYSIDASYHPFSDTGLFSIFFGTETGQVERGRKLVLKELQKLREVPLGTMQLHMAKEQILGQLAMSEENNTGLMLMMGKSILDKNRIDSLESIFEKIRAVSSSDLIEVANEQLNENQLSHLTFLPES</sequence>
<keyword evidence="4" id="KW-0645">Protease</keyword>
<dbReference type="Proteomes" id="UP000036908">
    <property type="component" value="Unassembled WGS sequence"/>
</dbReference>
<dbReference type="EMBL" id="JSVA01000007">
    <property type="protein sequence ID" value="KOF03407.1"/>
    <property type="molecule type" value="Genomic_DNA"/>
</dbReference>
<accession>A0A0L8AMG3</accession>
<proteinExistence type="inferred from homology"/>
<protein>
    <submittedName>
        <fullName evidence="4">Zinc protease</fullName>
    </submittedName>
</protein>
<dbReference type="PANTHER" id="PTHR11851">
    <property type="entry name" value="METALLOPROTEASE"/>
    <property type="match status" value="1"/>
</dbReference>
<gene>
    <name evidence="4" type="ORF">OB69_05810</name>
</gene>
<dbReference type="Pfam" id="PF05193">
    <property type="entry name" value="Peptidase_M16_C"/>
    <property type="match status" value="1"/>
</dbReference>
<keyword evidence="4" id="KW-0378">Hydrolase</keyword>
<evidence type="ECO:0000259" key="3">
    <source>
        <dbReference type="Pfam" id="PF05193"/>
    </source>
</evidence>
<comment type="similarity">
    <text evidence="1">Belongs to the peptidase M16 family.</text>
</comment>
<dbReference type="InterPro" id="IPR011765">
    <property type="entry name" value="Pept_M16_N"/>
</dbReference>
<evidence type="ECO:0000256" key="1">
    <source>
        <dbReference type="ARBA" id="ARBA00007261"/>
    </source>
</evidence>
<dbReference type="RefSeq" id="WP_053222763.1">
    <property type="nucleotide sequence ID" value="NZ_JSVA01000007.1"/>
</dbReference>
<dbReference type="InterPro" id="IPR011249">
    <property type="entry name" value="Metalloenz_LuxS/M16"/>
</dbReference>
<feature type="domain" description="Peptidase M16 C-terminal" evidence="3">
    <location>
        <begin position="167"/>
        <end position="342"/>
    </location>
</feature>
<dbReference type="PATRIC" id="fig|1566026.4.peg.2986"/>
<dbReference type="InterPro" id="IPR007863">
    <property type="entry name" value="Peptidase_M16_C"/>
</dbReference>